<protein>
    <submittedName>
        <fullName evidence="1">Uncharacterized protein</fullName>
    </submittedName>
</protein>
<comment type="caution">
    <text evidence="1">The sequence shown here is derived from an EMBL/GenBank/DDBJ whole genome shotgun (WGS) entry which is preliminary data.</text>
</comment>
<name>A0A1Q9D6A0_SYMMI</name>
<proteinExistence type="predicted"/>
<evidence type="ECO:0000313" key="2">
    <source>
        <dbReference type="Proteomes" id="UP000186817"/>
    </source>
</evidence>
<evidence type="ECO:0000313" key="1">
    <source>
        <dbReference type="EMBL" id="OLP90657.1"/>
    </source>
</evidence>
<dbReference type="Proteomes" id="UP000186817">
    <property type="component" value="Unassembled WGS sequence"/>
</dbReference>
<organism evidence="1 2">
    <name type="scientific">Symbiodinium microadriaticum</name>
    <name type="common">Dinoflagellate</name>
    <name type="synonym">Zooxanthella microadriatica</name>
    <dbReference type="NCBI Taxonomy" id="2951"/>
    <lineage>
        <taxon>Eukaryota</taxon>
        <taxon>Sar</taxon>
        <taxon>Alveolata</taxon>
        <taxon>Dinophyceae</taxon>
        <taxon>Suessiales</taxon>
        <taxon>Symbiodiniaceae</taxon>
        <taxon>Symbiodinium</taxon>
    </lineage>
</organism>
<dbReference type="EMBL" id="LSRX01000700">
    <property type="protein sequence ID" value="OLP90657.1"/>
    <property type="molecule type" value="Genomic_DNA"/>
</dbReference>
<keyword evidence="2" id="KW-1185">Reference proteome</keyword>
<reference evidence="1 2" key="1">
    <citation type="submission" date="2016-02" db="EMBL/GenBank/DDBJ databases">
        <title>Genome analysis of coral dinoflagellate symbionts highlights evolutionary adaptations to a symbiotic lifestyle.</title>
        <authorList>
            <person name="Aranda M."/>
            <person name="Li Y."/>
            <person name="Liew Y.J."/>
            <person name="Baumgarten S."/>
            <person name="Simakov O."/>
            <person name="Wilson M."/>
            <person name="Piel J."/>
            <person name="Ashoor H."/>
            <person name="Bougouffa S."/>
            <person name="Bajic V.B."/>
            <person name="Ryu T."/>
            <person name="Ravasi T."/>
            <person name="Bayer T."/>
            <person name="Micklem G."/>
            <person name="Kim H."/>
            <person name="Bhak J."/>
            <person name="Lajeunesse T.C."/>
            <person name="Voolstra C.R."/>
        </authorList>
    </citation>
    <scope>NUCLEOTIDE SEQUENCE [LARGE SCALE GENOMIC DNA]</scope>
    <source>
        <strain evidence="1 2">CCMP2467</strain>
    </source>
</reference>
<accession>A0A1Q9D6A0</accession>
<gene>
    <name evidence="1" type="ORF">AK812_SmicGene27744</name>
</gene>
<dbReference type="AlphaFoldDB" id="A0A1Q9D6A0"/>
<sequence>MESCGSGREKQRRIAQWNAYELERKKDCIANKLQFEKDLESLERVQTDVERAMDHESGKDAAAQVQHAVLHGVPAKPSDFLQGALQAAQSNPVDWLMPTS</sequence>